<proteinExistence type="predicted"/>
<dbReference type="EC" id="2.4.-.-" evidence="1"/>
<dbReference type="AlphaFoldDB" id="A0A9X1UNK4"/>
<dbReference type="EMBL" id="JAKLJA010000072">
    <property type="protein sequence ID" value="MCG5078780.1"/>
    <property type="molecule type" value="Genomic_DNA"/>
</dbReference>
<dbReference type="SUPFAM" id="SSF53756">
    <property type="entry name" value="UDP-Glycosyltransferase/glycogen phosphorylase"/>
    <property type="match status" value="1"/>
</dbReference>
<comment type="caution">
    <text evidence="1">The sequence shown here is derived from an EMBL/GenBank/DDBJ whole genome shotgun (WGS) entry which is preliminary data.</text>
</comment>
<reference evidence="1" key="1">
    <citation type="submission" date="2022-01" db="EMBL/GenBank/DDBJ databases">
        <title>Genome sequence and assembly of Parabukholderia sp. RG36.</title>
        <authorList>
            <person name="Chhetri G."/>
        </authorList>
    </citation>
    <scope>NUCLEOTIDE SEQUENCE</scope>
    <source>
        <strain evidence="1">RG36</strain>
    </source>
</reference>
<organism evidence="1 2">
    <name type="scientific">Paraburkholderia tagetis</name>
    <dbReference type="NCBI Taxonomy" id="2913261"/>
    <lineage>
        <taxon>Bacteria</taxon>
        <taxon>Pseudomonadati</taxon>
        <taxon>Pseudomonadota</taxon>
        <taxon>Betaproteobacteria</taxon>
        <taxon>Burkholderiales</taxon>
        <taxon>Burkholderiaceae</taxon>
        <taxon>Paraburkholderia</taxon>
    </lineage>
</organism>
<dbReference type="PANTHER" id="PTHR12526">
    <property type="entry name" value="GLYCOSYLTRANSFERASE"/>
    <property type="match status" value="1"/>
</dbReference>
<name>A0A9X1UNK4_9BURK</name>
<dbReference type="Proteomes" id="UP001139308">
    <property type="component" value="Unassembled WGS sequence"/>
</dbReference>
<keyword evidence="1" id="KW-0808">Transferase</keyword>
<evidence type="ECO:0000313" key="1">
    <source>
        <dbReference type="EMBL" id="MCG5078780.1"/>
    </source>
</evidence>
<dbReference type="RefSeq" id="WP_238468756.1">
    <property type="nucleotide sequence ID" value="NZ_JAKLJA010000072.1"/>
</dbReference>
<keyword evidence="2" id="KW-1185">Reference proteome</keyword>
<dbReference type="PANTHER" id="PTHR12526:SF630">
    <property type="entry name" value="GLYCOSYLTRANSFERASE"/>
    <property type="match status" value="1"/>
</dbReference>
<dbReference type="Gene3D" id="3.40.50.2000">
    <property type="entry name" value="Glycogen Phosphorylase B"/>
    <property type="match status" value="1"/>
</dbReference>
<evidence type="ECO:0000313" key="2">
    <source>
        <dbReference type="Proteomes" id="UP001139308"/>
    </source>
</evidence>
<keyword evidence="1" id="KW-0328">Glycosyltransferase</keyword>
<protein>
    <submittedName>
        <fullName evidence="1">Glycosyltransferase</fullName>
        <ecNumber evidence="1">2.4.-.-</ecNumber>
    </submittedName>
</protein>
<sequence>MKEYSVMPRYEKFLRFAQRVYHRLPLTQETKWRIRRFILPVLLSLRQENPSIGEVIKAALAPSAPLRDQTREARLQRLLLDLAGHGVRDVSHIIAVPFMGTGGAENVALNFAKAVREIHPERHVLLVVADRAHVDERVVRLDGIHVVVLRQFTDDDSYALKQSLLYDLILAIKPEVFHNINSEVGWNVIIESGERLKRVAKLFASIFAFQFGEDGKTKIGYAAYFLQPGLPPLTALLSDNQRFVKDARVEYGLTGERAEKLKAIYNPSRASTDDWRAQALDRISRRHTELAGKRPAFLWAGRLDKEKRIDLLVKLVQECPHFDFYIYGQAVVDSEEQLPNLPNVHVMGPFASPLELIAERPYTGFIFTSKWEGMPNILLEVGALGVPIVAPTVGGVGELVSEPSGYPLPEKPTAEDYREAMESMIANPAAVEARARAMLDLIDGRHTWPRFVEQVKGLEGYGI</sequence>
<dbReference type="Pfam" id="PF13692">
    <property type="entry name" value="Glyco_trans_1_4"/>
    <property type="match status" value="1"/>
</dbReference>
<accession>A0A9X1UNK4</accession>
<gene>
    <name evidence="1" type="ORF">L5014_36565</name>
</gene>
<dbReference type="GO" id="GO:0016757">
    <property type="term" value="F:glycosyltransferase activity"/>
    <property type="evidence" value="ECO:0007669"/>
    <property type="project" value="UniProtKB-KW"/>
</dbReference>